<reference evidence="9" key="1">
    <citation type="submission" date="2013-08" db="EMBL/GenBank/DDBJ databases">
        <authorList>
            <person name="Mendez C."/>
            <person name="Richter M."/>
            <person name="Ferrer M."/>
            <person name="Sanchez J."/>
        </authorList>
    </citation>
    <scope>NUCLEOTIDE SEQUENCE</scope>
</reference>
<dbReference type="Gene3D" id="3.30.230.10">
    <property type="match status" value="1"/>
</dbReference>
<proteinExistence type="predicted"/>
<evidence type="ECO:0000259" key="7">
    <source>
        <dbReference type="Pfam" id="PF08544"/>
    </source>
</evidence>
<evidence type="ECO:0000256" key="2">
    <source>
        <dbReference type="ARBA" id="ARBA00022679"/>
    </source>
</evidence>
<dbReference type="InterPro" id="IPR037158">
    <property type="entry name" value="Thr_synth_N_sf"/>
</dbReference>
<sequence>MAAVVAANALLPAPLTPQQLYPHAVSGEAVASGARHGDNVGPMLLGGLVLAGAERLLRVPVPTGLHCAVVHPHCVLETRAARAVLAAPYALHDFVVQSAHLALLLAACYRGEIELLREGLHDVLVEPRRAALVPGFASVRAALRDAGALGGSLSGAGPSSVRLVPRCRLGAHGAGGHARRLRRPRHRQRGLGGTGRRPLRGGCRMRFLSTRGAAPAADLVHALAVGLAPDGGLYLPATLPRIDLATLAAAPTPTAVCAELLRPFFADSPLATDLPALCGEAYAQVLPLRALAATDDYVLELFHGPTAAFKDIGARFLAAALQRLRAPGTPPLTILVATSGDTGAAVAAAFITATAFAW</sequence>
<keyword evidence="3" id="KW-0547">Nucleotide-binding</keyword>
<comment type="caution">
    <text evidence="9">The sequence shown here is derived from an EMBL/GenBank/DDBJ whole genome shotgun (WGS) entry which is preliminary data.</text>
</comment>
<dbReference type="GO" id="GO:0005524">
    <property type="term" value="F:ATP binding"/>
    <property type="evidence" value="ECO:0007669"/>
    <property type="project" value="UniProtKB-KW"/>
</dbReference>
<keyword evidence="5" id="KW-0067">ATP-binding</keyword>
<evidence type="ECO:0000259" key="8">
    <source>
        <dbReference type="Pfam" id="PF14821"/>
    </source>
</evidence>
<dbReference type="InterPro" id="IPR014721">
    <property type="entry name" value="Ribsml_uS5_D2-typ_fold_subgr"/>
</dbReference>
<dbReference type="AlphaFoldDB" id="T1AS43"/>
<dbReference type="InterPro" id="IPR013750">
    <property type="entry name" value="GHMP_kinase_C_dom"/>
</dbReference>
<evidence type="ECO:0000256" key="1">
    <source>
        <dbReference type="ARBA" id="ARBA00022605"/>
    </source>
</evidence>
<evidence type="ECO:0000256" key="3">
    <source>
        <dbReference type="ARBA" id="ARBA00022741"/>
    </source>
</evidence>
<dbReference type="Pfam" id="PF14821">
    <property type="entry name" value="Thr_synth_N"/>
    <property type="match status" value="1"/>
</dbReference>
<dbReference type="Gene3D" id="3.90.1380.10">
    <property type="entry name" value="Threonine synthase, N-terminal domain"/>
    <property type="match status" value="1"/>
</dbReference>
<keyword evidence="1" id="KW-0028">Amino-acid biosynthesis</keyword>
<protein>
    <submittedName>
        <fullName evidence="9">Homoserine kinase</fullName>
    </submittedName>
</protein>
<dbReference type="SUPFAM" id="SSF55060">
    <property type="entry name" value="GHMP Kinase, C-terminal domain"/>
    <property type="match status" value="1"/>
</dbReference>
<dbReference type="Pfam" id="PF08544">
    <property type="entry name" value="GHMP_kinases_C"/>
    <property type="match status" value="1"/>
</dbReference>
<dbReference type="Gene3D" id="3.30.70.890">
    <property type="entry name" value="GHMP kinase, C-terminal domain"/>
    <property type="match status" value="1"/>
</dbReference>
<reference evidence="9" key="2">
    <citation type="journal article" date="2014" name="ISME J.">
        <title>Microbial stratification in low pH oxic and suboxic macroscopic growths along an acid mine drainage.</title>
        <authorList>
            <person name="Mendez-Garcia C."/>
            <person name="Mesa V."/>
            <person name="Sprenger R.R."/>
            <person name="Richter M."/>
            <person name="Diez M.S."/>
            <person name="Solano J."/>
            <person name="Bargiela R."/>
            <person name="Golyshina O.V."/>
            <person name="Manteca A."/>
            <person name="Ramos J.L."/>
            <person name="Gallego J.R."/>
            <person name="Llorente I."/>
            <person name="Martins Dos Santos V.A."/>
            <person name="Jensen O.N."/>
            <person name="Pelaez A.I."/>
            <person name="Sanchez J."/>
            <person name="Ferrer M."/>
        </authorList>
    </citation>
    <scope>NUCLEOTIDE SEQUENCE</scope>
</reference>
<dbReference type="InterPro" id="IPR036554">
    <property type="entry name" value="GHMP_kinase_C_sf"/>
</dbReference>
<dbReference type="InterPro" id="IPR036052">
    <property type="entry name" value="TrpB-like_PALP_sf"/>
</dbReference>
<dbReference type="PANTHER" id="PTHR20861:SF1">
    <property type="entry name" value="HOMOSERINE KINASE"/>
    <property type="match status" value="1"/>
</dbReference>
<dbReference type="EMBL" id="AUZZ01002519">
    <property type="protein sequence ID" value="EQD60177.1"/>
    <property type="molecule type" value="Genomic_DNA"/>
</dbReference>
<gene>
    <name evidence="9" type="ORF">B2A_03779</name>
</gene>
<name>T1AS43_9ZZZZ</name>
<keyword evidence="4 9" id="KW-0418">Kinase</keyword>
<evidence type="ECO:0000256" key="4">
    <source>
        <dbReference type="ARBA" id="ARBA00022777"/>
    </source>
</evidence>
<evidence type="ECO:0000256" key="6">
    <source>
        <dbReference type="SAM" id="MobiDB-lite"/>
    </source>
</evidence>
<feature type="domain" description="GHMP kinase C-terminal" evidence="7">
    <location>
        <begin position="105"/>
        <end position="163"/>
    </location>
</feature>
<dbReference type="PRINTS" id="PR00958">
    <property type="entry name" value="HOMSERKINASE"/>
</dbReference>
<feature type="compositionally biased region" description="Basic residues" evidence="6">
    <location>
        <begin position="177"/>
        <end position="189"/>
    </location>
</feature>
<dbReference type="GO" id="GO:0016301">
    <property type="term" value="F:kinase activity"/>
    <property type="evidence" value="ECO:0007669"/>
    <property type="project" value="UniProtKB-KW"/>
</dbReference>
<evidence type="ECO:0000256" key="5">
    <source>
        <dbReference type="ARBA" id="ARBA00022840"/>
    </source>
</evidence>
<dbReference type="Gene3D" id="3.40.50.1100">
    <property type="match status" value="2"/>
</dbReference>
<dbReference type="PANTHER" id="PTHR20861">
    <property type="entry name" value="HOMOSERINE/4-DIPHOSPHOCYTIDYL-2-C-METHYL-D-ERYTHRITOL KINASE"/>
    <property type="match status" value="1"/>
</dbReference>
<keyword evidence="2" id="KW-0808">Transferase</keyword>
<dbReference type="SUPFAM" id="SSF53686">
    <property type="entry name" value="Tryptophan synthase beta subunit-like PLP-dependent enzymes"/>
    <property type="match status" value="1"/>
</dbReference>
<feature type="domain" description="Threonine synthase N-terminal" evidence="8">
    <location>
        <begin position="206"/>
        <end position="282"/>
    </location>
</feature>
<dbReference type="GO" id="GO:0008652">
    <property type="term" value="P:amino acid biosynthetic process"/>
    <property type="evidence" value="ECO:0007669"/>
    <property type="project" value="UniProtKB-KW"/>
</dbReference>
<organism evidence="9">
    <name type="scientific">mine drainage metagenome</name>
    <dbReference type="NCBI Taxonomy" id="410659"/>
    <lineage>
        <taxon>unclassified sequences</taxon>
        <taxon>metagenomes</taxon>
        <taxon>ecological metagenomes</taxon>
    </lineage>
</organism>
<feature type="region of interest" description="Disordered" evidence="6">
    <location>
        <begin position="174"/>
        <end position="195"/>
    </location>
</feature>
<dbReference type="InterPro" id="IPR020568">
    <property type="entry name" value="Ribosomal_Su5_D2-typ_SF"/>
</dbReference>
<accession>T1AS43</accession>
<dbReference type="InterPro" id="IPR029144">
    <property type="entry name" value="Thr_synth_N"/>
</dbReference>
<evidence type="ECO:0000313" key="9">
    <source>
        <dbReference type="EMBL" id="EQD60177.1"/>
    </source>
</evidence>
<dbReference type="SUPFAM" id="SSF54211">
    <property type="entry name" value="Ribosomal protein S5 domain 2-like"/>
    <property type="match status" value="1"/>
</dbReference>